<feature type="compositionally biased region" description="Polar residues" evidence="9">
    <location>
        <begin position="192"/>
        <end position="214"/>
    </location>
</feature>
<protein>
    <recommendedName>
        <fullName evidence="8">Chromosome segregation in meiosis protein</fullName>
    </recommendedName>
</protein>
<evidence type="ECO:0000256" key="3">
    <source>
        <dbReference type="ARBA" id="ARBA00011217"/>
    </source>
</evidence>
<gene>
    <name evidence="11" type="ORF">KABA2_12S02508</name>
</gene>
<feature type="domain" description="Chromosome segregation in meiosis protein 3" evidence="10">
    <location>
        <begin position="58"/>
        <end position="142"/>
    </location>
</feature>
<evidence type="ECO:0000313" key="12">
    <source>
        <dbReference type="Proteomes" id="UP000644660"/>
    </source>
</evidence>
<comment type="subunit">
    <text evidence="3">Component of the fork protection complex (FPC) consisting of TOF1 and CSM3.</text>
</comment>
<keyword evidence="4 8" id="KW-0227">DNA damage</keyword>
<dbReference type="InterPro" id="IPR012923">
    <property type="entry name" value="Csm3"/>
</dbReference>
<comment type="similarity">
    <text evidence="2 8">Belongs to the CSM3 family.</text>
</comment>
<dbReference type="RefSeq" id="XP_041408773.1">
    <property type="nucleotide sequence ID" value="XM_041552839.1"/>
</dbReference>
<feature type="region of interest" description="Disordered" evidence="9">
    <location>
        <begin position="247"/>
        <end position="267"/>
    </location>
</feature>
<organism evidence="11 12">
    <name type="scientific">Maudiozyma barnettii</name>
    <dbReference type="NCBI Taxonomy" id="61262"/>
    <lineage>
        <taxon>Eukaryota</taxon>
        <taxon>Fungi</taxon>
        <taxon>Dikarya</taxon>
        <taxon>Ascomycota</taxon>
        <taxon>Saccharomycotina</taxon>
        <taxon>Saccharomycetes</taxon>
        <taxon>Saccharomycetales</taxon>
        <taxon>Saccharomycetaceae</taxon>
        <taxon>Maudiozyma</taxon>
    </lineage>
</organism>
<dbReference type="GeneID" id="64860033"/>
<keyword evidence="7 8" id="KW-0131">Cell cycle</keyword>
<proteinExistence type="inferred from homology"/>
<dbReference type="GO" id="GO:0003677">
    <property type="term" value="F:DNA binding"/>
    <property type="evidence" value="ECO:0007669"/>
    <property type="project" value="TreeGrafter"/>
</dbReference>
<dbReference type="PANTHER" id="PTHR13220">
    <property type="entry name" value="TIMELESS INTERACTING-RELATED"/>
    <property type="match status" value="1"/>
</dbReference>
<dbReference type="InterPro" id="IPR040038">
    <property type="entry name" value="TIPIN/Csm3/Swi3"/>
</dbReference>
<dbReference type="GO" id="GO:0006974">
    <property type="term" value="P:DNA damage response"/>
    <property type="evidence" value="ECO:0007669"/>
    <property type="project" value="UniProtKB-KW"/>
</dbReference>
<accession>A0A8H2ZIH7</accession>
<keyword evidence="6 8" id="KW-0539">Nucleus</keyword>
<reference evidence="11 12" key="1">
    <citation type="submission" date="2020-05" db="EMBL/GenBank/DDBJ databases">
        <authorList>
            <person name="Casaregola S."/>
            <person name="Devillers H."/>
            <person name="Grondin C."/>
        </authorList>
    </citation>
    <scope>NUCLEOTIDE SEQUENCE [LARGE SCALE GENOMIC DNA]</scope>
    <source>
        <strain evidence="11 12">CLIB 1767</strain>
    </source>
</reference>
<evidence type="ECO:0000259" key="10">
    <source>
        <dbReference type="Pfam" id="PF07962"/>
    </source>
</evidence>
<evidence type="ECO:0000256" key="6">
    <source>
        <dbReference type="ARBA" id="ARBA00023242"/>
    </source>
</evidence>
<dbReference type="GO" id="GO:0000076">
    <property type="term" value="P:DNA replication checkpoint signaling"/>
    <property type="evidence" value="ECO:0007669"/>
    <property type="project" value="UniProtKB-UniRule"/>
</dbReference>
<evidence type="ECO:0000313" key="11">
    <source>
        <dbReference type="EMBL" id="CAB4256929.1"/>
    </source>
</evidence>
<feature type="region of interest" description="Disordered" evidence="9">
    <location>
        <begin position="192"/>
        <end position="229"/>
    </location>
</feature>
<dbReference type="OrthoDB" id="437078at2759"/>
<dbReference type="Pfam" id="PF07962">
    <property type="entry name" value="Swi3"/>
    <property type="match status" value="1"/>
</dbReference>
<comment type="caution">
    <text evidence="11">The sequence shown here is derived from an EMBL/GenBank/DDBJ whole genome shotgun (WGS) entry which is preliminary data.</text>
</comment>
<evidence type="ECO:0000256" key="8">
    <source>
        <dbReference type="RuleBase" id="RU366049"/>
    </source>
</evidence>
<comment type="function">
    <text evidence="8">Plays an important role in the control of DNA replication and the maintenance of replication fork stability.</text>
</comment>
<dbReference type="GO" id="GO:0043111">
    <property type="term" value="P:replication fork arrest"/>
    <property type="evidence" value="ECO:0007669"/>
    <property type="project" value="TreeGrafter"/>
</dbReference>
<feature type="compositionally biased region" description="Polar residues" evidence="9">
    <location>
        <begin position="15"/>
        <end position="35"/>
    </location>
</feature>
<comment type="subcellular location">
    <subcellularLocation>
        <location evidence="1 8">Nucleus</location>
    </subcellularLocation>
</comment>
<evidence type="ECO:0000256" key="7">
    <source>
        <dbReference type="ARBA" id="ARBA00023306"/>
    </source>
</evidence>
<evidence type="ECO:0000256" key="4">
    <source>
        <dbReference type="ARBA" id="ARBA00022763"/>
    </source>
</evidence>
<evidence type="ECO:0000256" key="5">
    <source>
        <dbReference type="ARBA" id="ARBA00022880"/>
    </source>
</evidence>
<keyword evidence="5" id="KW-0236">DNA replication inhibitor</keyword>
<evidence type="ECO:0000256" key="1">
    <source>
        <dbReference type="ARBA" id="ARBA00004123"/>
    </source>
</evidence>
<feature type="compositionally biased region" description="Basic and acidic residues" evidence="9">
    <location>
        <begin position="167"/>
        <end position="178"/>
    </location>
</feature>
<evidence type="ECO:0000256" key="2">
    <source>
        <dbReference type="ARBA" id="ARBA00006075"/>
    </source>
</evidence>
<evidence type="ECO:0000256" key="9">
    <source>
        <dbReference type="SAM" id="MobiDB-lite"/>
    </source>
</evidence>
<dbReference type="PANTHER" id="PTHR13220:SF11">
    <property type="entry name" value="TIMELESS-INTERACTING PROTEIN"/>
    <property type="match status" value="1"/>
</dbReference>
<dbReference type="GO" id="GO:0031298">
    <property type="term" value="C:replication fork protection complex"/>
    <property type="evidence" value="ECO:0007669"/>
    <property type="project" value="TreeGrafter"/>
</dbReference>
<dbReference type="EMBL" id="CAEFZW010000012">
    <property type="protein sequence ID" value="CAB4256929.1"/>
    <property type="molecule type" value="Genomic_DNA"/>
</dbReference>
<dbReference type="GO" id="GO:0031297">
    <property type="term" value="P:replication fork processing"/>
    <property type="evidence" value="ECO:0007669"/>
    <property type="project" value="UniProtKB-UniRule"/>
</dbReference>
<feature type="region of interest" description="Disordered" evidence="9">
    <location>
        <begin position="1"/>
        <end position="36"/>
    </location>
</feature>
<dbReference type="Proteomes" id="UP000644660">
    <property type="component" value="Unassembled WGS sequence"/>
</dbReference>
<dbReference type="AlphaFoldDB" id="A0A8H2ZIH7"/>
<keyword evidence="12" id="KW-1185">Reference proteome</keyword>
<sequence length="332" mass="37693">MEQDDYMMNYGADPTEQNKGSGPDSNDPTVIQQDPTVLDPTVLDPTVIATKTRRPQVKLTSEKLLSDPGLPFVMKHAPKRIRISTSRKSAQRNLSNIVQFYQLWAHNLFPKAKFRDFIKLCETLGKTDKSLKEYRANLYREDMGIDPVGYTEEHDDNHNTSSATNNDTEHDTNSMPNRERSLFVNQDSISIPTESAISQDTPILSTNDIATTRTENNRKSDNDDLDDDDDDLYSISAISSKRIIINENHETEETNSSSTGSNFVPTENMPSQIELDEMMHEMTNIEQQNSGFNSTNKEKTAENQYSDDEEALNEIEKEYMNETMNDMGGYGF</sequence>
<feature type="region of interest" description="Disordered" evidence="9">
    <location>
        <begin position="146"/>
        <end position="178"/>
    </location>
</feature>
<name>A0A8H2ZIH7_9SACH</name>